<name>A0A9P4LJM5_9PLEO</name>
<dbReference type="PRINTS" id="PR00385">
    <property type="entry name" value="P450"/>
</dbReference>
<dbReference type="GO" id="GO:0005506">
    <property type="term" value="F:iron ion binding"/>
    <property type="evidence" value="ECO:0007669"/>
    <property type="project" value="InterPro"/>
</dbReference>
<dbReference type="PRINTS" id="PR00463">
    <property type="entry name" value="EP450I"/>
</dbReference>
<dbReference type="PANTHER" id="PTHR24305">
    <property type="entry name" value="CYTOCHROME P450"/>
    <property type="match status" value="1"/>
</dbReference>
<keyword evidence="3 5" id="KW-0479">Metal-binding</keyword>
<organism evidence="8 9">
    <name type="scientific">Setomelanomma holmii</name>
    <dbReference type="NCBI Taxonomy" id="210430"/>
    <lineage>
        <taxon>Eukaryota</taxon>
        <taxon>Fungi</taxon>
        <taxon>Dikarya</taxon>
        <taxon>Ascomycota</taxon>
        <taxon>Pezizomycotina</taxon>
        <taxon>Dothideomycetes</taxon>
        <taxon>Pleosporomycetidae</taxon>
        <taxon>Pleosporales</taxon>
        <taxon>Pleosporineae</taxon>
        <taxon>Phaeosphaeriaceae</taxon>
        <taxon>Setomelanomma</taxon>
    </lineage>
</organism>
<evidence type="ECO:0000256" key="3">
    <source>
        <dbReference type="ARBA" id="ARBA00022723"/>
    </source>
</evidence>
<dbReference type="GO" id="GO:0020037">
    <property type="term" value="F:heme binding"/>
    <property type="evidence" value="ECO:0007669"/>
    <property type="project" value="InterPro"/>
</dbReference>
<dbReference type="InterPro" id="IPR050121">
    <property type="entry name" value="Cytochrome_P450_monoxygenase"/>
</dbReference>
<dbReference type="Proteomes" id="UP000799777">
    <property type="component" value="Unassembled WGS sequence"/>
</dbReference>
<keyword evidence="5 6" id="KW-0349">Heme</keyword>
<keyword evidence="7" id="KW-0812">Transmembrane</keyword>
<gene>
    <name evidence="8" type="ORF">EK21DRAFT_74717</name>
</gene>
<evidence type="ECO:0000256" key="2">
    <source>
        <dbReference type="ARBA" id="ARBA00010617"/>
    </source>
</evidence>
<dbReference type="EMBL" id="ML978248">
    <property type="protein sequence ID" value="KAF2026189.1"/>
    <property type="molecule type" value="Genomic_DNA"/>
</dbReference>
<evidence type="ECO:0000313" key="8">
    <source>
        <dbReference type="EMBL" id="KAF2026189.1"/>
    </source>
</evidence>
<dbReference type="SUPFAM" id="SSF48264">
    <property type="entry name" value="Cytochrome P450"/>
    <property type="match status" value="1"/>
</dbReference>
<evidence type="ECO:0000256" key="6">
    <source>
        <dbReference type="RuleBase" id="RU000461"/>
    </source>
</evidence>
<dbReference type="Gene3D" id="1.10.630.10">
    <property type="entry name" value="Cytochrome P450"/>
    <property type="match status" value="1"/>
</dbReference>
<feature type="transmembrane region" description="Helical" evidence="7">
    <location>
        <begin position="12"/>
        <end position="33"/>
    </location>
</feature>
<evidence type="ECO:0000256" key="5">
    <source>
        <dbReference type="PIRSR" id="PIRSR602401-1"/>
    </source>
</evidence>
<evidence type="ECO:0000313" key="9">
    <source>
        <dbReference type="Proteomes" id="UP000799777"/>
    </source>
</evidence>
<comment type="similarity">
    <text evidence="2 6">Belongs to the cytochrome P450 family.</text>
</comment>
<dbReference type="InterPro" id="IPR002401">
    <property type="entry name" value="Cyt_P450_E_grp-I"/>
</dbReference>
<sequence length="596" mass="66447">MEFLGPLRALGTPTSIAITGTLFFAAFLFYRWLLPKPIPGIPYDASATKSIFGDIPNMLKHLEKSKEVTNWMKDFNTRHDSPIVQIFLSMFQKPVVMIDDYRESQDILLRRTKEFDKPDFISDIFYGINPDFHTVQATNDTFRSSRKLLQDLMTPTFLNGVAAPYLHASFVDLMTLWSEKSRLSEGRPFSVKTDIYETALDAIWAAFFGDDGSGTVTRSQIEHLRSLKNVPIPSSKEEAVEFKHVEGPPAFEAILRLTDSIEHCSKSPFPRLAGVALRYFPSMRRHAKAKDQAIVEQISKAEARINQEKGNSNKVTNALDLMLRREKQIAQKQGRAPNYYSKAIKAELFGLLIAGHDTTSTTLLWSLKFLAAHPSIQTKLRSALHTGFPLAKFESRVPNAHEIASTQIHYLDACIEEFLRVGQTAPMASRTTTQDVKVLGHVVPKGTMVFMIGGGAGILDPVRPIPDSLRSQQYLNASGGKTRDWSASSVSEFEPERWLVKDAQTGQDVFDAQAGPHIQFGGGPRGCFGKRLAYLELRLAVVLSVWSWVFDGISEEFGSFEAMEQLTHSPVHCHVKIRPAEVKVASSVGSGMRVVG</sequence>
<dbReference type="GO" id="GO:0016705">
    <property type="term" value="F:oxidoreductase activity, acting on paired donors, with incorporation or reduction of molecular oxygen"/>
    <property type="evidence" value="ECO:0007669"/>
    <property type="project" value="InterPro"/>
</dbReference>
<dbReference type="AlphaFoldDB" id="A0A9P4LJM5"/>
<keyword evidence="4 5" id="KW-0408">Iron</keyword>
<reference evidence="8" key="1">
    <citation type="journal article" date="2020" name="Stud. Mycol.">
        <title>101 Dothideomycetes genomes: a test case for predicting lifestyles and emergence of pathogens.</title>
        <authorList>
            <person name="Haridas S."/>
            <person name="Albert R."/>
            <person name="Binder M."/>
            <person name="Bloem J."/>
            <person name="Labutti K."/>
            <person name="Salamov A."/>
            <person name="Andreopoulos B."/>
            <person name="Baker S."/>
            <person name="Barry K."/>
            <person name="Bills G."/>
            <person name="Bluhm B."/>
            <person name="Cannon C."/>
            <person name="Castanera R."/>
            <person name="Culley D."/>
            <person name="Daum C."/>
            <person name="Ezra D."/>
            <person name="Gonzalez J."/>
            <person name="Henrissat B."/>
            <person name="Kuo A."/>
            <person name="Liang C."/>
            <person name="Lipzen A."/>
            <person name="Lutzoni F."/>
            <person name="Magnuson J."/>
            <person name="Mondo S."/>
            <person name="Nolan M."/>
            <person name="Ohm R."/>
            <person name="Pangilinan J."/>
            <person name="Park H.-J."/>
            <person name="Ramirez L."/>
            <person name="Alfaro M."/>
            <person name="Sun H."/>
            <person name="Tritt A."/>
            <person name="Yoshinaga Y."/>
            <person name="Zwiers L.-H."/>
            <person name="Turgeon B."/>
            <person name="Goodwin S."/>
            <person name="Spatafora J."/>
            <person name="Crous P."/>
            <person name="Grigoriev I."/>
        </authorList>
    </citation>
    <scope>NUCLEOTIDE SEQUENCE</scope>
    <source>
        <strain evidence="8">CBS 110217</strain>
    </source>
</reference>
<evidence type="ECO:0000256" key="4">
    <source>
        <dbReference type="ARBA" id="ARBA00023004"/>
    </source>
</evidence>
<evidence type="ECO:0000256" key="7">
    <source>
        <dbReference type="SAM" id="Phobius"/>
    </source>
</evidence>
<evidence type="ECO:0000256" key="1">
    <source>
        <dbReference type="ARBA" id="ARBA00001971"/>
    </source>
</evidence>
<comment type="caution">
    <text evidence="8">The sequence shown here is derived from an EMBL/GenBank/DDBJ whole genome shotgun (WGS) entry which is preliminary data.</text>
</comment>
<dbReference type="Pfam" id="PF00067">
    <property type="entry name" value="p450"/>
    <property type="match status" value="2"/>
</dbReference>
<protein>
    <submittedName>
        <fullName evidence="8">Cytochrome P450</fullName>
    </submittedName>
</protein>
<dbReference type="PANTHER" id="PTHR24305:SF232">
    <property type="entry name" value="P450, PUTATIVE (EUROFUNG)-RELATED"/>
    <property type="match status" value="1"/>
</dbReference>
<keyword evidence="6" id="KW-0560">Oxidoreductase</keyword>
<dbReference type="PROSITE" id="PS00086">
    <property type="entry name" value="CYTOCHROME_P450"/>
    <property type="match status" value="1"/>
</dbReference>
<dbReference type="InterPro" id="IPR001128">
    <property type="entry name" value="Cyt_P450"/>
</dbReference>
<keyword evidence="7" id="KW-0472">Membrane</keyword>
<keyword evidence="6" id="KW-0503">Monooxygenase</keyword>
<dbReference type="InterPro" id="IPR017972">
    <property type="entry name" value="Cyt_P450_CS"/>
</dbReference>
<accession>A0A9P4LJM5</accession>
<feature type="binding site" description="axial binding residue" evidence="5">
    <location>
        <position position="527"/>
    </location>
    <ligand>
        <name>heme</name>
        <dbReference type="ChEBI" id="CHEBI:30413"/>
    </ligand>
    <ligandPart>
        <name>Fe</name>
        <dbReference type="ChEBI" id="CHEBI:18248"/>
    </ligandPart>
</feature>
<dbReference type="OrthoDB" id="1470350at2759"/>
<keyword evidence="7" id="KW-1133">Transmembrane helix</keyword>
<dbReference type="GO" id="GO:0004497">
    <property type="term" value="F:monooxygenase activity"/>
    <property type="evidence" value="ECO:0007669"/>
    <property type="project" value="UniProtKB-KW"/>
</dbReference>
<dbReference type="InterPro" id="IPR036396">
    <property type="entry name" value="Cyt_P450_sf"/>
</dbReference>
<comment type="cofactor">
    <cofactor evidence="1 5">
        <name>heme</name>
        <dbReference type="ChEBI" id="CHEBI:30413"/>
    </cofactor>
</comment>
<keyword evidence="9" id="KW-1185">Reference proteome</keyword>
<proteinExistence type="inferred from homology"/>